<proteinExistence type="predicted"/>
<protein>
    <submittedName>
        <fullName evidence="1">Uncharacterized protein</fullName>
    </submittedName>
</protein>
<name>A0ACC3MEU5_9PEZI</name>
<reference evidence="1" key="1">
    <citation type="submission" date="2023-07" db="EMBL/GenBank/DDBJ databases">
        <title>Black Yeasts Isolated from many extreme environments.</title>
        <authorList>
            <person name="Coleine C."/>
            <person name="Stajich J.E."/>
            <person name="Selbmann L."/>
        </authorList>
    </citation>
    <scope>NUCLEOTIDE SEQUENCE</scope>
    <source>
        <strain evidence="1">CCFEE 5714</strain>
    </source>
</reference>
<dbReference type="EMBL" id="JAUTXU010000294">
    <property type="protein sequence ID" value="KAK3686942.1"/>
    <property type="molecule type" value="Genomic_DNA"/>
</dbReference>
<dbReference type="Proteomes" id="UP001281147">
    <property type="component" value="Unassembled WGS sequence"/>
</dbReference>
<comment type="caution">
    <text evidence="1">The sequence shown here is derived from an EMBL/GenBank/DDBJ whole genome shotgun (WGS) entry which is preliminary data.</text>
</comment>
<evidence type="ECO:0000313" key="2">
    <source>
        <dbReference type="Proteomes" id="UP001281147"/>
    </source>
</evidence>
<gene>
    <name evidence="1" type="ORF">LTR37_019296</name>
</gene>
<evidence type="ECO:0000313" key="1">
    <source>
        <dbReference type="EMBL" id="KAK3686942.1"/>
    </source>
</evidence>
<organism evidence="1 2">
    <name type="scientific">Vermiconidia calcicola</name>
    <dbReference type="NCBI Taxonomy" id="1690605"/>
    <lineage>
        <taxon>Eukaryota</taxon>
        <taxon>Fungi</taxon>
        <taxon>Dikarya</taxon>
        <taxon>Ascomycota</taxon>
        <taxon>Pezizomycotina</taxon>
        <taxon>Dothideomycetes</taxon>
        <taxon>Dothideomycetidae</taxon>
        <taxon>Mycosphaerellales</taxon>
        <taxon>Extremaceae</taxon>
        <taxon>Vermiconidia</taxon>
    </lineage>
</organism>
<keyword evidence="2" id="KW-1185">Reference proteome</keyword>
<accession>A0ACC3MEU5</accession>
<sequence length="318" mass="35099">MEPTKPPAPPFHDAILNHRCTLHIRSSIPLLPTALPFALLALVVLLSFSYRHVKRLKLAPSRRNQLNVFHAFATEGVQFGLALLCVANTGLAFSLLQGWGTACELSGFKSSVVLGVGVTGVIALHALAIYAVDILEARILLGQWTHPYGWCCFVITRTKLFPSSGPKQEAKPKGRLLSRDDDTSVSERREIVKQEYRLHRVKQRLKRVDWLDLACLRNVQQPLFSMLDDGWPVEGDSPCQKCLRAPSAGSSGFSTETVKLANEVSMPTPPDSRDLPSVAATTGAKQQHVQAAMNKRVSWTFQRTEMSPGGTLRRQSLP</sequence>